<evidence type="ECO:0000259" key="1">
    <source>
        <dbReference type="Pfam" id="PF17032"/>
    </source>
</evidence>
<keyword evidence="3" id="KW-1185">Reference proteome</keyword>
<protein>
    <recommendedName>
        <fullName evidence="1">Zinc-ribbon 15 domain-containing protein</fullName>
    </recommendedName>
</protein>
<evidence type="ECO:0000313" key="3">
    <source>
        <dbReference type="Proteomes" id="UP001180020"/>
    </source>
</evidence>
<reference evidence="2" key="2">
    <citation type="submission" date="2023-06" db="EMBL/GenBank/DDBJ databases">
        <authorList>
            <person name="Ma L."/>
            <person name="Liu K.-W."/>
            <person name="Li Z."/>
            <person name="Hsiao Y.-Y."/>
            <person name="Qi Y."/>
            <person name="Fu T."/>
            <person name="Tang G."/>
            <person name="Zhang D."/>
            <person name="Sun W.-H."/>
            <person name="Liu D.-K."/>
            <person name="Li Y."/>
            <person name="Chen G.-Z."/>
            <person name="Liu X.-D."/>
            <person name="Liao X.-Y."/>
            <person name="Jiang Y.-T."/>
            <person name="Yu X."/>
            <person name="Hao Y."/>
            <person name="Huang J."/>
            <person name="Zhao X.-W."/>
            <person name="Ke S."/>
            <person name="Chen Y.-Y."/>
            <person name="Wu W.-L."/>
            <person name="Hsu J.-L."/>
            <person name="Lin Y.-F."/>
            <person name="Huang M.-D."/>
            <person name="Li C.-Y."/>
            <person name="Huang L."/>
            <person name="Wang Z.-W."/>
            <person name="Zhao X."/>
            <person name="Zhong W.-Y."/>
            <person name="Peng D.-H."/>
            <person name="Ahmad S."/>
            <person name="Lan S."/>
            <person name="Zhang J.-S."/>
            <person name="Tsai W.-C."/>
            <person name="Van De Peer Y."/>
            <person name="Liu Z.-J."/>
        </authorList>
    </citation>
    <scope>NUCLEOTIDE SEQUENCE</scope>
    <source>
        <strain evidence="2">CP</strain>
        <tissue evidence="2">Leaves</tissue>
    </source>
</reference>
<dbReference type="InterPro" id="IPR053281">
    <property type="entry name" value="Double_zinc_ribbon"/>
</dbReference>
<dbReference type="Pfam" id="PF17032">
    <property type="entry name" value="Zn_ribbon_15"/>
    <property type="match status" value="1"/>
</dbReference>
<dbReference type="InterPro" id="IPR031493">
    <property type="entry name" value="Zinc_ribbon_15"/>
</dbReference>
<dbReference type="PANTHER" id="PTHR36718">
    <property type="entry name" value="OS05G0435400 PROTEIN"/>
    <property type="match status" value="1"/>
</dbReference>
<accession>A0AAV9DG33</accession>
<evidence type="ECO:0000313" key="2">
    <source>
        <dbReference type="EMBL" id="KAK1299852.1"/>
    </source>
</evidence>
<dbReference type="PANTHER" id="PTHR36718:SF1">
    <property type="entry name" value="DOUBLE ZINC RIBBON PROTEIN MJ0416"/>
    <property type="match status" value="1"/>
</dbReference>
<comment type="caution">
    <text evidence="2">The sequence shown here is derived from an EMBL/GenBank/DDBJ whole genome shotgun (WGS) entry which is preliminary data.</text>
</comment>
<name>A0AAV9DG33_ACOCL</name>
<feature type="domain" description="Zinc-ribbon 15" evidence="1">
    <location>
        <begin position="23"/>
        <end position="111"/>
    </location>
</feature>
<organism evidence="2 3">
    <name type="scientific">Acorus calamus</name>
    <name type="common">Sweet flag</name>
    <dbReference type="NCBI Taxonomy" id="4465"/>
    <lineage>
        <taxon>Eukaryota</taxon>
        <taxon>Viridiplantae</taxon>
        <taxon>Streptophyta</taxon>
        <taxon>Embryophyta</taxon>
        <taxon>Tracheophyta</taxon>
        <taxon>Spermatophyta</taxon>
        <taxon>Magnoliopsida</taxon>
        <taxon>Liliopsida</taxon>
        <taxon>Acoraceae</taxon>
        <taxon>Acorus</taxon>
    </lineage>
</organism>
<dbReference type="EMBL" id="JAUJYO010000013">
    <property type="protein sequence ID" value="KAK1299852.1"/>
    <property type="molecule type" value="Genomic_DNA"/>
</dbReference>
<gene>
    <name evidence="2" type="ORF">QJS10_CPB13g01228</name>
</gene>
<sequence length="114" mass="12389">MFFFFVGGLDQRVARVLQTGAGRCVRCGSLSDLVETEKVLKLFFVPVKTWPSKTGPSLSCTNCGLLFPPSLSPPPPPPRETDGSAADLISRRCCSCDRVLDPGFRFCPFCGSEI</sequence>
<reference evidence="2" key="1">
    <citation type="journal article" date="2023" name="Nat. Commun.">
        <title>Diploid and tetraploid genomes of Acorus and the evolution of monocots.</title>
        <authorList>
            <person name="Ma L."/>
            <person name="Liu K.W."/>
            <person name="Li Z."/>
            <person name="Hsiao Y.Y."/>
            <person name="Qi Y."/>
            <person name="Fu T."/>
            <person name="Tang G.D."/>
            <person name="Zhang D."/>
            <person name="Sun W.H."/>
            <person name="Liu D.K."/>
            <person name="Li Y."/>
            <person name="Chen G.Z."/>
            <person name="Liu X.D."/>
            <person name="Liao X.Y."/>
            <person name="Jiang Y.T."/>
            <person name="Yu X."/>
            <person name="Hao Y."/>
            <person name="Huang J."/>
            <person name="Zhao X.W."/>
            <person name="Ke S."/>
            <person name="Chen Y.Y."/>
            <person name="Wu W.L."/>
            <person name="Hsu J.L."/>
            <person name="Lin Y.F."/>
            <person name="Huang M.D."/>
            <person name="Li C.Y."/>
            <person name="Huang L."/>
            <person name="Wang Z.W."/>
            <person name="Zhao X."/>
            <person name="Zhong W.Y."/>
            <person name="Peng D.H."/>
            <person name="Ahmad S."/>
            <person name="Lan S."/>
            <person name="Zhang J.S."/>
            <person name="Tsai W.C."/>
            <person name="Van de Peer Y."/>
            <person name="Liu Z.J."/>
        </authorList>
    </citation>
    <scope>NUCLEOTIDE SEQUENCE</scope>
    <source>
        <strain evidence="2">CP</strain>
    </source>
</reference>
<proteinExistence type="predicted"/>
<dbReference type="AlphaFoldDB" id="A0AAV9DG33"/>
<dbReference type="Proteomes" id="UP001180020">
    <property type="component" value="Unassembled WGS sequence"/>
</dbReference>